<proteinExistence type="predicted"/>
<dbReference type="Proteomes" id="UP001154282">
    <property type="component" value="Unassembled WGS sequence"/>
</dbReference>
<dbReference type="EMBL" id="CAMGYJ010000004">
    <property type="protein sequence ID" value="CAI0405412.1"/>
    <property type="molecule type" value="Genomic_DNA"/>
</dbReference>
<evidence type="ECO:0000313" key="1">
    <source>
        <dbReference type="EMBL" id="CAI0405412.1"/>
    </source>
</evidence>
<sequence>MPSPAIFKGSRSAEAEREGCGRLGRLKFAGGEKTATVRFLRWSNRRFLKL</sequence>
<gene>
    <name evidence="1" type="ORF">LITE_LOCUS12863</name>
</gene>
<protein>
    <submittedName>
        <fullName evidence="1">Uncharacterized protein</fullName>
    </submittedName>
</protein>
<keyword evidence="2" id="KW-1185">Reference proteome</keyword>
<dbReference type="AlphaFoldDB" id="A0AAV0J659"/>
<accession>A0AAV0J659</accession>
<reference evidence="1" key="1">
    <citation type="submission" date="2022-08" db="EMBL/GenBank/DDBJ databases">
        <authorList>
            <person name="Gutierrez-Valencia J."/>
        </authorList>
    </citation>
    <scope>NUCLEOTIDE SEQUENCE</scope>
</reference>
<comment type="caution">
    <text evidence="1">The sequence shown here is derived from an EMBL/GenBank/DDBJ whole genome shotgun (WGS) entry which is preliminary data.</text>
</comment>
<evidence type="ECO:0000313" key="2">
    <source>
        <dbReference type="Proteomes" id="UP001154282"/>
    </source>
</evidence>
<name>A0AAV0J659_9ROSI</name>
<organism evidence="1 2">
    <name type="scientific">Linum tenue</name>
    <dbReference type="NCBI Taxonomy" id="586396"/>
    <lineage>
        <taxon>Eukaryota</taxon>
        <taxon>Viridiplantae</taxon>
        <taxon>Streptophyta</taxon>
        <taxon>Embryophyta</taxon>
        <taxon>Tracheophyta</taxon>
        <taxon>Spermatophyta</taxon>
        <taxon>Magnoliopsida</taxon>
        <taxon>eudicotyledons</taxon>
        <taxon>Gunneridae</taxon>
        <taxon>Pentapetalae</taxon>
        <taxon>rosids</taxon>
        <taxon>fabids</taxon>
        <taxon>Malpighiales</taxon>
        <taxon>Linaceae</taxon>
        <taxon>Linum</taxon>
    </lineage>
</organism>